<reference evidence="2 3" key="1">
    <citation type="submission" date="2024-02" db="EMBL/GenBank/DDBJ databases">
        <title>STSV induces naive adaptation in Sulfolobus.</title>
        <authorList>
            <person name="Xiang X."/>
            <person name="Song M."/>
        </authorList>
    </citation>
    <scope>NUCLEOTIDE SEQUENCE [LARGE SCALE GENOMIC DNA]</scope>
    <source>
        <strain evidence="2 3">RT2</strain>
    </source>
</reference>
<accession>A0AAX4KXS9</accession>
<dbReference type="GeneID" id="89336824"/>
<protein>
    <submittedName>
        <fullName evidence="2">Type II toxin-antitoxin system VapC family toxin</fullName>
    </submittedName>
</protein>
<dbReference type="InterPro" id="IPR029060">
    <property type="entry name" value="PIN-like_dom_sf"/>
</dbReference>
<evidence type="ECO:0000313" key="3">
    <source>
        <dbReference type="Proteomes" id="UP001432202"/>
    </source>
</evidence>
<organism evidence="2 3">
    <name type="scientific">Sulfolobus tengchongensis</name>
    <dbReference type="NCBI Taxonomy" id="207809"/>
    <lineage>
        <taxon>Archaea</taxon>
        <taxon>Thermoproteota</taxon>
        <taxon>Thermoprotei</taxon>
        <taxon>Sulfolobales</taxon>
        <taxon>Sulfolobaceae</taxon>
        <taxon>Sulfolobus</taxon>
    </lineage>
</organism>
<proteinExistence type="predicted"/>
<evidence type="ECO:0000313" key="2">
    <source>
        <dbReference type="EMBL" id="WWQ59550.1"/>
    </source>
</evidence>
<dbReference type="InterPro" id="IPR002716">
    <property type="entry name" value="PIN_dom"/>
</dbReference>
<name>A0AAX4KXS9_9CREN</name>
<dbReference type="AlphaFoldDB" id="A0AAX4KXS9"/>
<gene>
    <name evidence="2" type="ORF">V6M85_08605</name>
</gene>
<dbReference type="Proteomes" id="UP001432202">
    <property type="component" value="Chromosome"/>
</dbReference>
<keyword evidence="3" id="KW-1185">Reference proteome</keyword>
<feature type="domain" description="PIN" evidence="1">
    <location>
        <begin position="5"/>
        <end position="123"/>
    </location>
</feature>
<dbReference type="Pfam" id="PF01850">
    <property type="entry name" value="PIN"/>
    <property type="match status" value="1"/>
</dbReference>
<dbReference type="Gene3D" id="3.40.50.1010">
    <property type="entry name" value="5'-nuclease"/>
    <property type="match status" value="1"/>
</dbReference>
<dbReference type="EMBL" id="CP146016">
    <property type="protein sequence ID" value="WWQ59550.1"/>
    <property type="molecule type" value="Genomic_DNA"/>
</dbReference>
<dbReference type="CDD" id="cd09854">
    <property type="entry name" value="PIN_VapC-like"/>
    <property type="match status" value="1"/>
</dbReference>
<dbReference type="SUPFAM" id="SSF88723">
    <property type="entry name" value="PIN domain-like"/>
    <property type="match status" value="1"/>
</dbReference>
<dbReference type="RefSeq" id="WP_338598803.1">
    <property type="nucleotide sequence ID" value="NZ_CP146016.1"/>
</dbReference>
<evidence type="ECO:0000259" key="1">
    <source>
        <dbReference type="Pfam" id="PF01850"/>
    </source>
</evidence>
<sequence length="126" mass="15179">MDKRYFDVNVFVYFLTSHPQFFERAKRWLMETDEIYISELTIFQLVIILSKLTGKREDEIFKELVNFLYNLRVKFIHLEAEDLPKVIEISEKNKLDFEDSIHYYLSTKVGELISNDKKLMRLGAKF</sequence>